<dbReference type="Pfam" id="PF00732">
    <property type="entry name" value="GMC_oxred_N"/>
    <property type="match status" value="1"/>
</dbReference>
<comment type="caution">
    <text evidence="8">The sequence shown here is derived from an EMBL/GenBank/DDBJ whole genome shotgun (WGS) entry which is preliminary data.</text>
</comment>
<gene>
    <name evidence="8" type="ORF">QFW80_07500</name>
</gene>
<dbReference type="PANTHER" id="PTHR11552:SF147">
    <property type="entry name" value="CHOLINE DEHYDROGENASE, MITOCHONDRIAL"/>
    <property type="match status" value="1"/>
</dbReference>
<protein>
    <submittedName>
        <fullName evidence="8">Choline dehydrogenase</fullName>
        <ecNumber evidence="8">1.1.99.1</ecNumber>
    </submittedName>
</protein>
<sequence length="537" mass="57809">MPVRPAAPTPEYDYIVVGAGSAGCVLAGRLSEDPHVRVLLLEAGPRDRHPFLHMPAGLAKLVHRRDVNWNDVTAPEPELDGRTLWWPRGKVLGGSSAINAMCYVRGVPGDYDDWADAGATGWHWDAVLPWFRCSEGNVRGSDALHGGDGPLTVSDLRYVNPLSHAFIEAGQQAGHPRNDDFNGPSQCGVGLYQVTQRDGARCSAAVAYLRPAGARPNLTIVNGAQVNRITFEGGRATGVVYATRGGAFHQPATREVLLCGGTINSPQLLMLSGIGPAADLRRHGICVVHEAAGVGRNLQDHLDICTLRHCTQRVSYDRVGDARIAFDYYLRGRTGPGTSNLAEAGGFARSALAPDARCDVQFHFVPAMLDDHGRRRLPGDGYTLHACFLRPRSRGRISLASAHAGDRPRIEPCYLSDEAGFDLAMMVECARLSGELLAQPAFDPYRGAPIFPARDDLSDAELAAFIRARAESVYHPVGTCRMGSDADAVVDPQLRVRGIDDLRVVDASVMPTLPSGNTNAPTIMIAERAADLIRRGA</sequence>
<dbReference type="InterPro" id="IPR036188">
    <property type="entry name" value="FAD/NAD-bd_sf"/>
</dbReference>
<keyword evidence="9" id="KW-1185">Reference proteome</keyword>
<evidence type="ECO:0000259" key="6">
    <source>
        <dbReference type="PROSITE" id="PS00623"/>
    </source>
</evidence>
<evidence type="ECO:0000256" key="3">
    <source>
        <dbReference type="ARBA" id="ARBA00022630"/>
    </source>
</evidence>
<organism evidence="8 9">
    <name type="scientific">Luteimonas rhizosphaericola</name>
    <dbReference type="NCBI Taxonomy" id="3042024"/>
    <lineage>
        <taxon>Bacteria</taxon>
        <taxon>Pseudomonadati</taxon>
        <taxon>Pseudomonadota</taxon>
        <taxon>Gammaproteobacteria</taxon>
        <taxon>Lysobacterales</taxon>
        <taxon>Lysobacteraceae</taxon>
        <taxon>Luteimonas</taxon>
    </lineage>
</organism>
<dbReference type="PROSITE" id="PS51257">
    <property type="entry name" value="PROKAR_LIPOPROTEIN"/>
    <property type="match status" value="1"/>
</dbReference>
<dbReference type="RefSeq" id="WP_280600992.1">
    <property type="nucleotide sequence ID" value="NZ_JARXRN010000021.1"/>
</dbReference>
<dbReference type="PROSITE" id="PS00624">
    <property type="entry name" value="GMC_OXRED_2"/>
    <property type="match status" value="1"/>
</dbReference>
<name>A0ABT6JI55_9GAMM</name>
<evidence type="ECO:0000256" key="5">
    <source>
        <dbReference type="RuleBase" id="RU003968"/>
    </source>
</evidence>
<dbReference type="Proteomes" id="UP001156831">
    <property type="component" value="Unassembled WGS sequence"/>
</dbReference>
<evidence type="ECO:0000259" key="7">
    <source>
        <dbReference type="PROSITE" id="PS00624"/>
    </source>
</evidence>
<dbReference type="EMBL" id="JARXRN010000021">
    <property type="protein sequence ID" value="MDH5830360.1"/>
    <property type="molecule type" value="Genomic_DNA"/>
</dbReference>
<dbReference type="Gene3D" id="3.30.560.10">
    <property type="entry name" value="Glucose Oxidase, domain 3"/>
    <property type="match status" value="1"/>
</dbReference>
<dbReference type="SUPFAM" id="SSF51905">
    <property type="entry name" value="FAD/NAD(P)-binding domain"/>
    <property type="match status" value="1"/>
</dbReference>
<keyword evidence="3 5" id="KW-0285">Flavoprotein</keyword>
<feature type="domain" description="Glucose-methanol-choline oxidoreductase N-terminal" evidence="6">
    <location>
        <begin position="89"/>
        <end position="112"/>
    </location>
</feature>
<dbReference type="SUPFAM" id="SSF54373">
    <property type="entry name" value="FAD-linked reductases, C-terminal domain"/>
    <property type="match status" value="1"/>
</dbReference>
<keyword evidence="4 5" id="KW-0274">FAD</keyword>
<reference evidence="8 9" key="1">
    <citation type="submission" date="2023-04" db="EMBL/GenBank/DDBJ databases">
        <title>Luteimonas sp. M1R5S18.</title>
        <authorList>
            <person name="Sun J.-Q."/>
        </authorList>
    </citation>
    <scope>NUCLEOTIDE SEQUENCE [LARGE SCALE GENOMIC DNA]</scope>
    <source>
        <strain evidence="8 9">M1R5S18</strain>
    </source>
</reference>
<dbReference type="InterPro" id="IPR000172">
    <property type="entry name" value="GMC_OxRdtase_N"/>
</dbReference>
<evidence type="ECO:0000256" key="2">
    <source>
        <dbReference type="ARBA" id="ARBA00010790"/>
    </source>
</evidence>
<dbReference type="PANTHER" id="PTHR11552">
    <property type="entry name" value="GLUCOSE-METHANOL-CHOLINE GMC OXIDOREDUCTASE"/>
    <property type="match status" value="1"/>
</dbReference>
<dbReference type="PIRSF" id="PIRSF000137">
    <property type="entry name" value="Alcohol_oxidase"/>
    <property type="match status" value="1"/>
</dbReference>
<comment type="cofactor">
    <cofactor evidence="1">
        <name>FAD</name>
        <dbReference type="ChEBI" id="CHEBI:57692"/>
    </cofactor>
</comment>
<keyword evidence="8" id="KW-0560">Oxidoreductase</keyword>
<feature type="domain" description="Glucose-methanol-choline oxidoreductase N-terminal" evidence="7">
    <location>
        <begin position="261"/>
        <end position="275"/>
    </location>
</feature>
<dbReference type="NCBIfam" id="NF002550">
    <property type="entry name" value="PRK02106.1"/>
    <property type="match status" value="1"/>
</dbReference>
<evidence type="ECO:0000313" key="8">
    <source>
        <dbReference type="EMBL" id="MDH5830360.1"/>
    </source>
</evidence>
<dbReference type="PROSITE" id="PS00623">
    <property type="entry name" value="GMC_OXRED_1"/>
    <property type="match status" value="1"/>
</dbReference>
<dbReference type="InterPro" id="IPR012132">
    <property type="entry name" value="GMC_OxRdtase"/>
</dbReference>
<dbReference type="Pfam" id="PF05199">
    <property type="entry name" value="GMC_oxred_C"/>
    <property type="match status" value="1"/>
</dbReference>
<evidence type="ECO:0000256" key="4">
    <source>
        <dbReference type="ARBA" id="ARBA00022827"/>
    </source>
</evidence>
<evidence type="ECO:0000256" key="1">
    <source>
        <dbReference type="ARBA" id="ARBA00001974"/>
    </source>
</evidence>
<dbReference type="InterPro" id="IPR007867">
    <property type="entry name" value="GMC_OxRtase_C"/>
</dbReference>
<accession>A0ABT6JI55</accession>
<proteinExistence type="inferred from homology"/>
<dbReference type="EC" id="1.1.99.1" evidence="8"/>
<comment type="similarity">
    <text evidence="2 5">Belongs to the GMC oxidoreductase family.</text>
</comment>
<evidence type="ECO:0000313" key="9">
    <source>
        <dbReference type="Proteomes" id="UP001156831"/>
    </source>
</evidence>
<dbReference type="GO" id="GO:0008812">
    <property type="term" value="F:choline dehydrogenase activity"/>
    <property type="evidence" value="ECO:0007669"/>
    <property type="project" value="UniProtKB-EC"/>
</dbReference>
<dbReference type="Gene3D" id="3.50.50.60">
    <property type="entry name" value="FAD/NAD(P)-binding domain"/>
    <property type="match status" value="1"/>
</dbReference>